<proteinExistence type="predicted"/>
<evidence type="ECO:0000313" key="2">
    <source>
        <dbReference type="Proteomes" id="UP000063275"/>
    </source>
</evidence>
<reference evidence="1 2" key="1">
    <citation type="submission" date="2015-11" db="EMBL/GenBank/DDBJ databases">
        <authorList>
            <person name="Zhang Y."/>
            <person name="Guo Z."/>
        </authorList>
    </citation>
    <scope>NUCLEOTIDE SEQUENCE [LARGE SCALE GENOMIC DNA]</scope>
    <source>
        <strain evidence="1 2">ChDC F174</strain>
    </source>
</reference>
<dbReference type="Proteomes" id="UP000063275">
    <property type="component" value="Chromosome"/>
</dbReference>
<sequence length="132" mass="15829">MVESIIKVETNYYVKEEFLELKKSSEELIKVLEKYQQTEEDEVVLNNLKKFLKGVYLVLEEKECNEQDLDAIDSHNSKYFHNYAGMLTNYYFYDVNDMEKTHKANDEIGNAKDKFHQAIYKIVKKKYPYYPD</sequence>
<protein>
    <submittedName>
        <fullName evidence="1">Uncharacterized protein</fullName>
    </submittedName>
</protein>
<name>A0A0S2ZK30_9FUSO</name>
<dbReference type="EMBL" id="CP013331">
    <property type="protein sequence ID" value="ALQ39301.1"/>
    <property type="molecule type" value="Genomic_DNA"/>
</dbReference>
<gene>
    <name evidence="1" type="ORF">RN87_01665</name>
</gene>
<dbReference type="AlphaFoldDB" id="A0A0S2ZK30"/>
<accession>A0A0S2ZK30</accession>
<dbReference type="OrthoDB" id="90293at2"/>
<evidence type="ECO:0000313" key="1">
    <source>
        <dbReference type="EMBL" id="ALQ39301.1"/>
    </source>
</evidence>
<organism evidence="1">
    <name type="scientific">Fusobacterium hwasookii ChDC F174</name>
    <dbReference type="NCBI Taxonomy" id="1307442"/>
    <lineage>
        <taxon>Bacteria</taxon>
        <taxon>Fusobacteriati</taxon>
        <taxon>Fusobacteriota</taxon>
        <taxon>Fusobacteriia</taxon>
        <taxon>Fusobacteriales</taxon>
        <taxon>Fusobacteriaceae</taxon>
        <taxon>Fusobacterium</taxon>
    </lineage>
</organism>
<dbReference type="RefSeq" id="WP_029492727.1">
    <property type="nucleotide sequence ID" value="NZ_ATKF01000020.1"/>
</dbReference>
<dbReference type="KEGG" id="fhw:RN87_01665"/>